<sequence length="73" mass="7989">MLNHVSKTKISGPGAGKPQWADDSKWQLSPDARTTSAITASSFGVKHVVNTLDVLARGYPRTTRKTLFGWIAY</sequence>
<proteinExistence type="predicted"/>
<feature type="region of interest" description="Disordered" evidence="1">
    <location>
        <begin position="1"/>
        <end position="25"/>
    </location>
</feature>
<gene>
    <name evidence="2" type="ORF">GCM10010468_65570</name>
</gene>
<dbReference type="Proteomes" id="UP001501237">
    <property type="component" value="Unassembled WGS sequence"/>
</dbReference>
<evidence type="ECO:0000313" key="2">
    <source>
        <dbReference type="EMBL" id="GAA3233150.1"/>
    </source>
</evidence>
<evidence type="ECO:0000313" key="3">
    <source>
        <dbReference type="Proteomes" id="UP001501237"/>
    </source>
</evidence>
<keyword evidence="3" id="KW-1185">Reference proteome</keyword>
<organism evidence="2 3">
    <name type="scientific">Actinocorallia longicatena</name>
    <dbReference type="NCBI Taxonomy" id="111803"/>
    <lineage>
        <taxon>Bacteria</taxon>
        <taxon>Bacillati</taxon>
        <taxon>Actinomycetota</taxon>
        <taxon>Actinomycetes</taxon>
        <taxon>Streptosporangiales</taxon>
        <taxon>Thermomonosporaceae</taxon>
        <taxon>Actinocorallia</taxon>
    </lineage>
</organism>
<comment type="caution">
    <text evidence="2">The sequence shown here is derived from an EMBL/GenBank/DDBJ whole genome shotgun (WGS) entry which is preliminary data.</text>
</comment>
<dbReference type="EMBL" id="BAAAUV010000024">
    <property type="protein sequence ID" value="GAA3233150.1"/>
    <property type="molecule type" value="Genomic_DNA"/>
</dbReference>
<protein>
    <submittedName>
        <fullName evidence="2">Uncharacterized protein</fullName>
    </submittedName>
</protein>
<reference evidence="3" key="1">
    <citation type="journal article" date="2019" name="Int. J. Syst. Evol. Microbiol.">
        <title>The Global Catalogue of Microorganisms (GCM) 10K type strain sequencing project: providing services to taxonomists for standard genome sequencing and annotation.</title>
        <authorList>
            <consortium name="The Broad Institute Genomics Platform"/>
            <consortium name="The Broad Institute Genome Sequencing Center for Infectious Disease"/>
            <person name="Wu L."/>
            <person name="Ma J."/>
        </authorList>
    </citation>
    <scope>NUCLEOTIDE SEQUENCE [LARGE SCALE GENOMIC DNA]</scope>
    <source>
        <strain evidence="3">JCM 9377</strain>
    </source>
</reference>
<name>A0ABP6QMQ0_9ACTN</name>
<accession>A0ABP6QMQ0</accession>
<evidence type="ECO:0000256" key="1">
    <source>
        <dbReference type="SAM" id="MobiDB-lite"/>
    </source>
</evidence>